<dbReference type="SUPFAM" id="SSF51126">
    <property type="entry name" value="Pectin lyase-like"/>
    <property type="match status" value="3"/>
</dbReference>
<evidence type="ECO:0000313" key="3">
    <source>
        <dbReference type="Proteomes" id="UP000076925"/>
    </source>
</evidence>
<accession>A0A139X164</accession>
<sequence length="863" mass="89945">MFFKLTTILQKALYLFFQKKYLYHLITISLLWNTPLPARAQTEITPDGSLPTSINNIGEGVYEITGGGQPNNGTNLFHSLKDFSIKAGDTARFVHPQGIENIITRITGGLPSQINGTIQTLIEGTTDIGRANLFLINPSGIIFGENARLDIGGSFFATTADKIKFADGTEFVATNSTANPLLTISVPIGLQYGSTPNGSIRVNGNGHNLGFSVDSDYVDRSNRPLGLHYGTQTGKSIALVGANVVLDGGNVTLPQGRVEVWSVNNGEVSLTNKNQQIQLEPGQGINYGNIELLNAASIDTSGNSAGSIQLRGKNINLTNGSVIFTDTIGNGTPGTLNVLASESVKVQGIVNNPNSQYYSGIFADVAPDATGNGSNITIDTQSLLLIDGGQIQSATYGIGSAGDLYVKAKDIQLIGDSLLGASGLFSPVTPGATGNGGNVSIETESLRVLAGAEITTTTFGAGNGGELTIKANDIEVKGVAERTYIFTGESLENPSAIAAAVQKIPEFANSGTGRGGNVKIQTQNLRLVEGGQIASATLSLGNAGNLQVNANNVELIGVSKTVRSGLLASAIQESGNGGNITVNANQLTIRDGATISVSNFQSQNKVPPGTGAAGSIQINAPSLLMKQGTITADTNAGDFGNITIQSQNTLMSRGSGISTNALNSSRGGNLTISTNTLVAIENSDITANAQKGFGGRVVLNAQGVFGSQVRQQQTLESDITASSELGLEFNGTVQVNTLDADLSRGLVELPTSLTDSSQRIATGCAATARDNSLVFSGRGGLPENPDNTLRGQTLWYDVRNLSDSQQAESKPQKIDKLSDIRQMPDESIVEAKGWVKNSKGELELVAVVPLATAGLPTLSCDVR</sequence>
<dbReference type="OrthoDB" id="524079at2"/>
<dbReference type="EMBL" id="ANNX02000040">
    <property type="protein sequence ID" value="KYC38457.1"/>
    <property type="molecule type" value="Genomic_DNA"/>
</dbReference>
<dbReference type="STRING" id="128403.WA1_35260"/>
<proteinExistence type="predicted"/>
<evidence type="ECO:0000313" key="2">
    <source>
        <dbReference type="EMBL" id="KYC38457.1"/>
    </source>
</evidence>
<evidence type="ECO:0000259" key="1">
    <source>
        <dbReference type="SMART" id="SM00912"/>
    </source>
</evidence>
<organism evidence="2 3">
    <name type="scientific">Scytonema hofmannii PCC 7110</name>
    <dbReference type="NCBI Taxonomy" id="128403"/>
    <lineage>
        <taxon>Bacteria</taxon>
        <taxon>Bacillati</taxon>
        <taxon>Cyanobacteriota</taxon>
        <taxon>Cyanophyceae</taxon>
        <taxon>Nostocales</taxon>
        <taxon>Scytonemataceae</taxon>
        <taxon>Scytonema</taxon>
    </lineage>
</organism>
<gene>
    <name evidence="2" type="ORF">WA1_35260</name>
</gene>
<keyword evidence="3" id="KW-1185">Reference proteome</keyword>
<dbReference type="Pfam" id="PF05860">
    <property type="entry name" value="TPS"/>
    <property type="match status" value="1"/>
</dbReference>
<dbReference type="Proteomes" id="UP000076925">
    <property type="component" value="Unassembled WGS sequence"/>
</dbReference>
<dbReference type="SMART" id="SM00912">
    <property type="entry name" value="Haemagg_act"/>
    <property type="match status" value="1"/>
</dbReference>
<name>A0A139X164_9CYAN</name>
<dbReference type="AlphaFoldDB" id="A0A139X164"/>
<dbReference type="InterPro" id="IPR011050">
    <property type="entry name" value="Pectin_lyase_fold/virulence"/>
</dbReference>
<comment type="caution">
    <text evidence="2">The sequence shown here is derived from an EMBL/GenBank/DDBJ whole genome shotgun (WGS) entry which is preliminary data.</text>
</comment>
<protein>
    <submittedName>
        <fullName evidence="2">Filamentous hemagglutinin</fullName>
    </submittedName>
</protein>
<dbReference type="Gene3D" id="2.160.20.10">
    <property type="entry name" value="Single-stranded right-handed beta-helix, Pectin lyase-like"/>
    <property type="match status" value="2"/>
</dbReference>
<dbReference type="InterPro" id="IPR008638">
    <property type="entry name" value="FhaB/CdiA-like_TPS"/>
</dbReference>
<dbReference type="InterPro" id="IPR012334">
    <property type="entry name" value="Pectin_lyas_fold"/>
</dbReference>
<feature type="domain" description="Filamentous haemagglutinin FhaB/tRNA nuclease CdiA-like TPS" evidence="1">
    <location>
        <begin position="45"/>
        <end position="166"/>
    </location>
</feature>
<dbReference type="NCBIfam" id="TIGR01901">
    <property type="entry name" value="adhes_NPXG"/>
    <property type="match status" value="1"/>
</dbReference>
<reference evidence="2 3" key="1">
    <citation type="journal article" date="2013" name="Genome Biol. Evol.">
        <title>Genomes of Stigonematalean cyanobacteria (subsection V) and the evolution of oxygenic photosynthesis from prokaryotes to plastids.</title>
        <authorList>
            <person name="Dagan T."/>
            <person name="Roettger M."/>
            <person name="Stucken K."/>
            <person name="Landan G."/>
            <person name="Koch R."/>
            <person name="Major P."/>
            <person name="Gould S.B."/>
            <person name="Goremykin V.V."/>
            <person name="Rippka R."/>
            <person name="Tandeau de Marsac N."/>
            <person name="Gugger M."/>
            <person name="Lockhart P.J."/>
            <person name="Allen J.F."/>
            <person name="Brune I."/>
            <person name="Maus I."/>
            <person name="Puhler A."/>
            <person name="Martin W.F."/>
        </authorList>
    </citation>
    <scope>NUCLEOTIDE SEQUENCE [LARGE SCALE GENOMIC DNA]</scope>
    <source>
        <strain evidence="2 3">PCC 7110</strain>
    </source>
</reference>